<dbReference type="PANTHER" id="PTHR23517:SF2">
    <property type="entry name" value="MULTIDRUG RESISTANCE PROTEIN MDTH"/>
    <property type="match status" value="1"/>
</dbReference>
<feature type="transmembrane region" description="Helical" evidence="7">
    <location>
        <begin position="110"/>
        <end position="133"/>
    </location>
</feature>
<evidence type="ECO:0000256" key="7">
    <source>
        <dbReference type="SAM" id="Phobius"/>
    </source>
</evidence>
<feature type="transmembrane region" description="Helical" evidence="7">
    <location>
        <begin position="529"/>
        <end position="551"/>
    </location>
</feature>
<proteinExistence type="predicted"/>
<accession>A0ABV6BG90</accession>
<keyword evidence="10" id="KW-1185">Reference proteome</keyword>
<dbReference type="SUPFAM" id="SSF103473">
    <property type="entry name" value="MFS general substrate transporter"/>
    <property type="match status" value="1"/>
</dbReference>
<evidence type="ECO:0000256" key="6">
    <source>
        <dbReference type="ARBA" id="ARBA00023136"/>
    </source>
</evidence>
<dbReference type="Proteomes" id="UP001589813">
    <property type="component" value="Unassembled WGS sequence"/>
</dbReference>
<keyword evidence="3" id="KW-1003">Cell membrane</keyword>
<name>A0ABV6BG90_9GAMM</name>
<dbReference type="EMBL" id="JBHLXP010000005">
    <property type="protein sequence ID" value="MFC0049896.1"/>
    <property type="molecule type" value="Genomic_DNA"/>
</dbReference>
<keyword evidence="6 7" id="KW-0472">Membrane</keyword>
<reference evidence="9 10" key="1">
    <citation type="submission" date="2024-09" db="EMBL/GenBank/DDBJ databases">
        <authorList>
            <person name="Sun Q."/>
            <person name="Mori K."/>
        </authorList>
    </citation>
    <scope>NUCLEOTIDE SEQUENCE [LARGE SCALE GENOMIC DNA]</scope>
    <source>
        <strain evidence="9 10">KCTC 23315</strain>
    </source>
</reference>
<keyword evidence="2" id="KW-0813">Transport</keyword>
<protein>
    <submittedName>
        <fullName evidence="9">MFS transporter</fullName>
    </submittedName>
</protein>
<evidence type="ECO:0000256" key="3">
    <source>
        <dbReference type="ARBA" id="ARBA00022475"/>
    </source>
</evidence>
<evidence type="ECO:0000313" key="10">
    <source>
        <dbReference type="Proteomes" id="UP001589813"/>
    </source>
</evidence>
<feature type="transmembrane region" description="Helical" evidence="7">
    <location>
        <begin position="252"/>
        <end position="271"/>
    </location>
</feature>
<evidence type="ECO:0000313" key="9">
    <source>
        <dbReference type="EMBL" id="MFC0049896.1"/>
    </source>
</evidence>
<feature type="transmembrane region" description="Helical" evidence="7">
    <location>
        <begin position="88"/>
        <end position="104"/>
    </location>
</feature>
<organism evidence="9 10">
    <name type="scientific">Rheinheimera tilapiae</name>
    <dbReference type="NCBI Taxonomy" id="875043"/>
    <lineage>
        <taxon>Bacteria</taxon>
        <taxon>Pseudomonadati</taxon>
        <taxon>Pseudomonadota</taxon>
        <taxon>Gammaproteobacteria</taxon>
        <taxon>Chromatiales</taxon>
        <taxon>Chromatiaceae</taxon>
        <taxon>Rheinheimera</taxon>
    </lineage>
</organism>
<feature type="transmembrane region" description="Helical" evidence="7">
    <location>
        <begin position="64"/>
        <end position="81"/>
    </location>
</feature>
<feature type="transmembrane region" description="Helical" evidence="7">
    <location>
        <begin position="306"/>
        <end position="331"/>
    </location>
</feature>
<dbReference type="InterPro" id="IPR036259">
    <property type="entry name" value="MFS_trans_sf"/>
</dbReference>
<keyword evidence="4 7" id="KW-0812">Transmembrane</keyword>
<gene>
    <name evidence="9" type="ORF">ACFFJP_16465</name>
</gene>
<evidence type="ECO:0000256" key="4">
    <source>
        <dbReference type="ARBA" id="ARBA00022692"/>
    </source>
</evidence>
<dbReference type="InterPro" id="IPR020846">
    <property type="entry name" value="MFS_dom"/>
</dbReference>
<keyword evidence="5 7" id="KW-1133">Transmembrane helix</keyword>
<dbReference type="Pfam" id="PF07690">
    <property type="entry name" value="MFS_1"/>
    <property type="match status" value="2"/>
</dbReference>
<feature type="transmembrane region" description="Helical" evidence="7">
    <location>
        <begin position="458"/>
        <end position="479"/>
    </location>
</feature>
<sequence length="605" mass="66792">MTEVHAKTRTAKPFGRAFYLANGMEIFERLAWYGFFSLSSLYLTSPRSQGGLGFSDQERGFLQGMIPFLLYLLPVLTGALADRYGYRRMFLLSFCLMAPGYFLLGQVQSFWPFFSVFLLVAVGAACFKPVVVGTVGRSSDDSNRGLAFGVFYTMVNIGGFLGPLVAGYLRAISWDLVFLMSSFWILLNFIPALLWYREPQPVSTQNAGAATADQRSLRQVLLDMQSVLGNGRLALLVLPLLLLLMFSPRLPLSPALLLTTGLSWLVLNLLWSAWQRFRTTTADTLPVACQPQPWYRQPIRLGHRPFVVYLLILTGFFTAYMQLFITLPLYLRDFVDTADLVRSLSTIAPSTLDYLAAVNVPQLATALPLMAQQYLADPTQLPDIARQLAHHKIQLPLADLATGLQQLSQAGHDAMQLAQQWAQVYRQINPEYIVNLGFLSIVLCQIAISRLIQRWPALPVLVGGTVLLSLGLLLCGLSAQVRIAGAMLGGGMLVIAGVLLFSVGEMVASPKSQEYVAAIAPPRQTAMYMGYYFVAMALGNLFAGLLSGWSYSYFGQTLQQPLLMWALYALIAGLTAIALLWFHYWLGRGPMHESMAASVTAADPT</sequence>
<feature type="transmembrane region" description="Helical" evidence="7">
    <location>
        <begin position="485"/>
        <end position="508"/>
    </location>
</feature>
<dbReference type="InterPro" id="IPR050171">
    <property type="entry name" value="MFS_Transporters"/>
</dbReference>
<feature type="transmembrane region" description="Helical" evidence="7">
    <location>
        <begin position="172"/>
        <end position="196"/>
    </location>
</feature>
<evidence type="ECO:0000256" key="2">
    <source>
        <dbReference type="ARBA" id="ARBA00022448"/>
    </source>
</evidence>
<feature type="transmembrane region" description="Helical" evidence="7">
    <location>
        <begin position="145"/>
        <end position="166"/>
    </location>
</feature>
<evidence type="ECO:0000259" key="8">
    <source>
        <dbReference type="PROSITE" id="PS50850"/>
    </source>
</evidence>
<feature type="domain" description="Major facilitator superfamily (MFS) profile" evidence="8">
    <location>
        <begin position="1"/>
        <end position="590"/>
    </location>
</feature>
<dbReference type="PANTHER" id="PTHR23517">
    <property type="entry name" value="RESISTANCE PROTEIN MDTM, PUTATIVE-RELATED-RELATED"/>
    <property type="match status" value="1"/>
</dbReference>
<feature type="transmembrane region" description="Helical" evidence="7">
    <location>
        <begin position="227"/>
        <end position="246"/>
    </location>
</feature>
<evidence type="ECO:0000256" key="5">
    <source>
        <dbReference type="ARBA" id="ARBA00022989"/>
    </source>
</evidence>
<dbReference type="InterPro" id="IPR011701">
    <property type="entry name" value="MFS"/>
</dbReference>
<evidence type="ECO:0000256" key="1">
    <source>
        <dbReference type="ARBA" id="ARBA00004651"/>
    </source>
</evidence>
<feature type="transmembrane region" description="Helical" evidence="7">
    <location>
        <begin position="563"/>
        <end position="586"/>
    </location>
</feature>
<comment type="subcellular location">
    <subcellularLocation>
        <location evidence="1">Cell membrane</location>
        <topology evidence="1">Multi-pass membrane protein</topology>
    </subcellularLocation>
</comment>
<dbReference type="RefSeq" id="WP_377246633.1">
    <property type="nucleotide sequence ID" value="NZ_JBHLXP010000005.1"/>
</dbReference>
<comment type="caution">
    <text evidence="9">The sequence shown here is derived from an EMBL/GenBank/DDBJ whole genome shotgun (WGS) entry which is preliminary data.</text>
</comment>
<dbReference type="Gene3D" id="1.20.1250.20">
    <property type="entry name" value="MFS general substrate transporter like domains"/>
    <property type="match status" value="2"/>
</dbReference>
<dbReference type="PROSITE" id="PS50850">
    <property type="entry name" value="MFS"/>
    <property type="match status" value="1"/>
</dbReference>
<feature type="transmembrane region" description="Helical" evidence="7">
    <location>
        <begin position="26"/>
        <end position="44"/>
    </location>
</feature>